<dbReference type="OrthoDB" id="3238066at2"/>
<protein>
    <submittedName>
        <fullName evidence="3">Amidohydrolase family protein</fullName>
    </submittedName>
</protein>
<accession>A0A5J5IYH0</accession>
<gene>
    <name evidence="3" type="ORF">F6B43_16910</name>
</gene>
<dbReference type="InterPro" id="IPR013108">
    <property type="entry name" value="Amidohydro_3"/>
</dbReference>
<proteinExistence type="predicted"/>
<evidence type="ECO:0000313" key="3">
    <source>
        <dbReference type="EMBL" id="KAA9106036.1"/>
    </source>
</evidence>
<dbReference type="Gene3D" id="2.30.40.10">
    <property type="entry name" value="Urease, subunit C, domain 1"/>
    <property type="match status" value="1"/>
</dbReference>
<keyword evidence="3" id="KW-0378">Hydrolase</keyword>
<dbReference type="EMBL" id="VYSA01000004">
    <property type="protein sequence ID" value="KAA9106036.1"/>
    <property type="molecule type" value="Genomic_DNA"/>
</dbReference>
<name>A0A5J5IYH0_9MICO</name>
<evidence type="ECO:0000259" key="2">
    <source>
        <dbReference type="Pfam" id="PF07969"/>
    </source>
</evidence>
<dbReference type="InterPro" id="IPR032466">
    <property type="entry name" value="Metal_Hydrolase"/>
</dbReference>
<dbReference type="AlphaFoldDB" id="A0A5J5IYH0"/>
<dbReference type="PANTHER" id="PTHR22642">
    <property type="entry name" value="IMIDAZOLONEPROPIONASE"/>
    <property type="match status" value="1"/>
</dbReference>
<reference evidence="4" key="1">
    <citation type="submission" date="2019-09" db="EMBL/GenBank/DDBJ databases">
        <title>Mumia zhuanghuii sp. nov. isolated from the intestinal contents of plateau pika (Ochotona curzoniae) in the Qinghai-Tibet plateau of China.</title>
        <authorList>
            <person name="Tian Z."/>
        </authorList>
    </citation>
    <scope>NUCLEOTIDE SEQUENCE [LARGE SCALE GENOMIC DNA]</scope>
    <source>
        <strain evidence="4">JCM 30598</strain>
    </source>
</reference>
<dbReference type="SUPFAM" id="SSF51556">
    <property type="entry name" value="Metallo-dependent hydrolases"/>
    <property type="match status" value="1"/>
</dbReference>
<dbReference type="Gene3D" id="3.20.20.140">
    <property type="entry name" value="Metal-dependent hydrolases"/>
    <property type="match status" value="1"/>
</dbReference>
<dbReference type="Pfam" id="PF07969">
    <property type="entry name" value="Amidohydro_3"/>
    <property type="match status" value="1"/>
</dbReference>
<comment type="caution">
    <text evidence="3">The sequence shown here is derived from an EMBL/GenBank/DDBJ whole genome shotgun (WGS) entry which is preliminary data.</text>
</comment>
<dbReference type="GO" id="GO:0016810">
    <property type="term" value="F:hydrolase activity, acting on carbon-nitrogen (but not peptide) bonds"/>
    <property type="evidence" value="ECO:0007669"/>
    <property type="project" value="InterPro"/>
</dbReference>
<keyword evidence="4" id="KW-1185">Reference proteome</keyword>
<feature type="domain" description="Amidohydrolase 3" evidence="2">
    <location>
        <begin position="57"/>
        <end position="487"/>
    </location>
</feature>
<dbReference type="RefSeq" id="WP_150450179.1">
    <property type="nucleotide sequence ID" value="NZ_VYSA01000004.1"/>
</dbReference>
<dbReference type="SUPFAM" id="SSF51338">
    <property type="entry name" value="Composite domain of metallo-dependent hydrolases"/>
    <property type="match status" value="1"/>
</dbReference>
<evidence type="ECO:0000256" key="1">
    <source>
        <dbReference type="SAM" id="MobiDB-lite"/>
    </source>
</evidence>
<dbReference type="Gene3D" id="3.10.310.70">
    <property type="match status" value="1"/>
</dbReference>
<organism evidence="3 4">
    <name type="scientific">Microbacterium rhizomatis</name>
    <dbReference type="NCBI Taxonomy" id="1631477"/>
    <lineage>
        <taxon>Bacteria</taxon>
        <taxon>Bacillati</taxon>
        <taxon>Actinomycetota</taxon>
        <taxon>Actinomycetes</taxon>
        <taxon>Micrococcales</taxon>
        <taxon>Microbacteriaceae</taxon>
        <taxon>Microbacterium</taxon>
    </lineage>
</organism>
<evidence type="ECO:0000313" key="4">
    <source>
        <dbReference type="Proteomes" id="UP000325827"/>
    </source>
</evidence>
<dbReference type="InterPro" id="IPR011059">
    <property type="entry name" value="Metal-dep_hydrolase_composite"/>
</dbReference>
<sequence>MTDNQRGARALVGRIHTGTEQGWVQAILVEGGRVTVVGSREEVLSHAPAEVVVQDVGVVVPGFVDSHMHALWLGRGASEFDVSEVPSVADMLAQLREYADSLEPGAWILGNGGYDEESVRERRLPTIEELDEAAGGRPLLLSRRAHDALTNSEALRRAGVDSTTPDPPGGHIQRGPGGAPTGLLLERSAASIVEEVVPAPSTEAAHGWLVEAYRQLRSVGITAISDPALSPSEISFFVSAYHAGLMSVRTTVFPLGTANVDPYALEAAVVATGIDECDPEVLRRGPVKIFLDGAGALGTALRKEPWPGTTSAGIQATPTDVLESYAQWAWAEGGGLGIHAVGPEAVRLAVEVLGKVSGGARWETGRVHLIHAYLEQDEAVMRKAADLGIGAALQPALYDVVRPEVTARLGPGADIVDASRWMAAGVLCGGGSDGPGCEFDPLEILPALEQSIGRDRAIRFFTSDAARIVKATAGTLLPGAPADYVELAGEWAVGTRAVRTKSVSALDDASLSA</sequence>
<feature type="region of interest" description="Disordered" evidence="1">
    <location>
        <begin position="157"/>
        <end position="180"/>
    </location>
</feature>
<dbReference type="Proteomes" id="UP000325827">
    <property type="component" value="Unassembled WGS sequence"/>
</dbReference>
<dbReference type="PANTHER" id="PTHR22642:SF2">
    <property type="entry name" value="PROTEIN LONG AFTER FAR-RED 3"/>
    <property type="match status" value="1"/>
</dbReference>